<comment type="caution">
    <text evidence="3">The sequence shown here is derived from an EMBL/GenBank/DDBJ whole genome shotgun (WGS) entry which is preliminary data.</text>
</comment>
<gene>
    <name evidence="3" type="ORF">ACFQ1S_14220</name>
</gene>
<dbReference type="EMBL" id="JBHTIS010000731">
    <property type="protein sequence ID" value="MFD1046626.1"/>
    <property type="molecule type" value="Genomic_DNA"/>
</dbReference>
<dbReference type="SUPFAM" id="SSF48208">
    <property type="entry name" value="Six-hairpin glycosidases"/>
    <property type="match status" value="1"/>
</dbReference>
<dbReference type="InterPro" id="IPR006311">
    <property type="entry name" value="TAT_signal"/>
</dbReference>
<evidence type="ECO:0000256" key="1">
    <source>
        <dbReference type="ARBA" id="ARBA00022801"/>
    </source>
</evidence>
<dbReference type="Pfam" id="PF07470">
    <property type="entry name" value="Glyco_hydro_88"/>
    <property type="match status" value="1"/>
</dbReference>
<dbReference type="PANTHER" id="PTHR33886:SF8">
    <property type="entry name" value="UNSATURATED RHAMNOGALACTURONAN HYDROLASE (EUROFUNG)"/>
    <property type="match status" value="1"/>
</dbReference>
<name>A0ABW3M7P5_9PSEU</name>
<dbReference type="PROSITE" id="PS51318">
    <property type="entry name" value="TAT"/>
    <property type="match status" value="1"/>
</dbReference>
<protein>
    <submittedName>
        <fullName evidence="3">Glycoside hydrolase family 105 protein</fullName>
    </submittedName>
</protein>
<dbReference type="Gene3D" id="1.50.10.10">
    <property type="match status" value="1"/>
</dbReference>
<organism evidence="3 4">
    <name type="scientific">Kibdelosporangium lantanae</name>
    <dbReference type="NCBI Taxonomy" id="1497396"/>
    <lineage>
        <taxon>Bacteria</taxon>
        <taxon>Bacillati</taxon>
        <taxon>Actinomycetota</taxon>
        <taxon>Actinomycetes</taxon>
        <taxon>Pseudonocardiales</taxon>
        <taxon>Pseudonocardiaceae</taxon>
        <taxon>Kibdelosporangium</taxon>
    </lineage>
</organism>
<feature type="signal peptide" evidence="2">
    <location>
        <begin position="1"/>
        <end position="30"/>
    </location>
</feature>
<proteinExistence type="predicted"/>
<feature type="chain" id="PRO_5046793543" evidence="2">
    <location>
        <begin position="31"/>
        <end position="386"/>
    </location>
</feature>
<dbReference type="InterPro" id="IPR008928">
    <property type="entry name" value="6-hairpin_glycosidase_sf"/>
</dbReference>
<reference evidence="4" key="1">
    <citation type="journal article" date="2019" name="Int. J. Syst. Evol. Microbiol.">
        <title>The Global Catalogue of Microorganisms (GCM) 10K type strain sequencing project: providing services to taxonomists for standard genome sequencing and annotation.</title>
        <authorList>
            <consortium name="The Broad Institute Genomics Platform"/>
            <consortium name="The Broad Institute Genome Sequencing Center for Infectious Disease"/>
            <person name="Wu L."/>
            <person name="Ma J."/>
        </authorList>
    </citation>
    <scope>NUCLEOTIDE SEQUENCE [LARGE SCALE GENOMIC DNA]</scope>
    <source>
        <strain evidence="4">JCM 31486</strain>
    </source>
</reference>
<dbReference type="InterPro" id="IPR010905">
    <property type="entry name" value="Glyco_hydro_88"/>
</dbReference>
<dbReference type="Proteomes" id="UP001597045">
    <property type="component" value="Unassembled WGS sequence"/>
</dbReference>
<sequence length="386" mass="43222">MSQLNRRSVLLGGAGAVAALPLLTSQQATAEPAVAATDWSVELVDSTIARHKPSDIGGWGYAIGLYLYGQYLVYKRTGTKSYFDYIKTWMDRFVDSSGNISNSFNNLDSMRSMQLLPILHRETGQARYKTAADKLRKRFPSYPRTSDGGMYHATSKVGQLWGDGVYMAQPFIADYAKAYNDPYGFDESTRNMVTYFTHLQSDDGLIWHAYDADGSESWSSGTGHHSKFHWGRAIGWFGMAAIDILEVLPADHPRRQNLIDIVKHLATGYQRFQDPATGRWWQVVDKGTTSGNWLETSCSAMYTFMLSRGVERGYLDPSYKAVATKGYQGVLQKISLGSDKRTNLTDICEGTNVGDLNYYLKRARKTNDNHGLGAFLIMNEQLTRVP</sequence>
<dbReference type="GO" id="GO:0016787">
    <property type="term" value="F:hydrolase activity"/>
    <property type="evidence" value="ECO:0007669"/>
    <property type="project" value="UniProtKB-KW"/>
</dbReference>
<evidence type="ECO:0000313" key="4">
    <source>
        <dbReference type="Proteomes" id="UP001597045"/>
    </source>
</evidence>
<dbReference type="InterPro" id="IPR052043">
    <property type="entry name" value="PolySaccharide_Degr_Enz"/>
</dbReference>
<evidence type="ECO:0000256" key="2">
    <source>
        <dbReference type="SAM" id="SignalP"/>
    </source>
</evidence>
<keyword evidence="4" id="KW-1185">Reference proteome</keyword>
<evidence type="ECO:0000313" key="3">
    <source>
        <dbReference type="EMBL" id="MFD1046626.1"/>
    </source>
</evidence>
<keyword evidence="1 3" id="KW-0378">Hydrolase</keyword>
<dbReference type="PANTHER" id="PTHR33886">
    <property type="entry name" value="UNSATURATED RHAMNOGALACTURONAN HYDROLASE (EUROFUNG)"/>
    <property type="match status" value="1"/>
</dbReference>
<dbReference type="InterPro" id="IPR012341">
    <property type="entry name" value="6hp_glycosidase-like_sf"/>
</dbReference>
<keyword evidence="2" id="KW-0732">Signal</keyword>
<accession>A0ABW3M7P5</accession>